<reference evidence="1 2" key="1">
    <citation type="submission" date="2020-03" db="EMBL/GenBank/DDBJ databases">
        <title>Complete genome sequence of Lactobacillus paracasei strain NFFJ04, isolated from animal feed.</title>
        <authorList>
            <person name="Jung J.Y."/>
        </authorList>
    </citation>
    <scope>NUCLEOTIDE SEQUENCE [LARGE SCALE GENOMIC DNA]</scope>
    <source>
        <strain evidence="1 2">NFFJ04</strain>
    </source>
</reference>
<sequence length="144" mass="16711">MTPEDIEKQLKLVQSNKLDSSQAISLFIGFVGRLILKKETFRHNSDLEPFILEVLLKPFGKEQFRPYVYKSRTILTSRVLRLLEEKLTLTSTLTMAKKIQLILVPSGDYRENKEPISQSFLDKALDAWMSSIRNSYQSNEETKK</sequence>
<accession>A0ABD7BUN1</accession>
<evidence type="ECO:0000313" key="1">
    <source>
        <dbReference type="EMBL" id="QOP56143.1"/>
    </source>
</evidence>
<dbReference type="EMBL" id="CP050500">
    <property type="protein sequence ID" value="QOP56143.1"/>
    <property type="molecule type" value="Genomic_DNA"/>
</dbReference>
<gene>
    <name evidence="1" type="ORF">HCJ88_10355</name>
</gene>
<evidence type="ECO:0000313" key="2">
    <source>
        <dbReference type="Proteomes" id="UP000593972"/>
    </source>
</evidence>
<dbReference type="AlphaFoldDB" id="A0ABD7BUN1"/>
<dbReference type="RefSeq" id="WP_128517222.1">
    <property type="nucleotide sequence ID" value="NZ_CP050500.1"/>
</dbReference>
<proteinExistence type="predicted"/>
<name>A0ABD7BUN1_LACPA</name>
<protein>
    <submittedName>
        <fullName evidence="1">Uncharacterized protein</fullName>
    </submittedName>
</protein>
<organism evidence="1 2">
    <name type="scientific">Lacticaseibacillus paracasei</name>
    <name type="common">Lactobacillus paracasei</name>
    <dbReference type="NCBI Taxonomy" id="1597"/>
    <lineage>
        <taxon>Bacteria</taxon>
        <taxon>Bacillati</taxon>
        <taxon>Bacillota</taxon>
        <taxon>Bacilli</taxon>
        <taxon>Lactobacillales</taxon>
        <taxon>Lactobacillaceae</taxon>
        <taxon>Lacticaseibacillus</taxon>
    </lineage>
</organism>
<dbReference type="Proteomes" id="UP000593972">
    <property type="component" value="Chromosome"/>
</dbReference>